<comment type="similarity">
    <text evidence="1">Belongs to the thioesterase PaaI family.</text>
</comment>
<dbReference type="AlphaFoldDB" id="A0A1K0JIG2"/>
<dbReference type="InterPro" id="IPR039298">
    <property type="entry name" value="ACOT13"/>
</dbReference>
<feature type="domain" description="Thioesterase" evidence="3">
    <location>
        <begin position="67"/>
        <end position="139"/>
    </location>
</feature>
<dbReference type="InterPro" id="IPR006683">
    <property type="entry name" value="Thioestr_dom"/>
</dbReference>
<dbReference type="Gene3D" id="3.10.129.10">
    <property type="entry name" value="Hotdog Thioesterase"/>
    <property type="match status" value="1"/>
</dbReference>
<dbReference type="RefSeq" id="WP_316157332.1">
    <property type="nucleotide sequence ID" value="NZ_FMSH01000344.1"/>
</dbReference>
<proteinExistence type="inferred from homology"/>
<dbReference type="NCBIfam" id="TIGR00369">
    <property type="entry name" value="unchar_dom_1"/>
    <property type="match status" value="1"/>
</dbReference>
<sequence length="156" mass="16843">MAEAEIEAAMTRAIAEPGEAAGGDVPEGFVPLRRMSGYMAGFGQLYLHAERRTLAVRIDESHLNNLGIPHGGMLATLADTAIGMMMSLETGRSKSAVTVNLSLDYLDSARLGDWVEARVEFDKLGSRLRYGTCRLVSGERCLLRATAIFAVLAPRT</sequence>
<gene>
    <name evidence="4" type="ORF">CNECB9_4080003</name>
</gene>
<dbReference type="GO" id="GO:0047617">
    <property type="term" value="F:fatty acyl-CoA hydrolase activity"/>
    <property type="evidence" value="ECO:0007669"/>
    <property type="project" value="InterPro"/>
</dbReference>
<dbReference type="InterPro" id="IPR003736">
    <property type="entry name" value="PAAI_dom"/>
</dbReference>
<reference evidence="4" key="1">
    <citation type="submission" date="2016-09" db="EMBL/GenBank/DDBJ databases">
        <authorList>
            <person name="Capua I."/>
            <person name="De Benedictis P."/>
            <person name="Joannis T."/>
            <person name="Lombin L.H."/>
            <person name="Cattoli G."/>
        </authorList>
    </citation>
    <scope>NUCLEOTIDE SEQUENCE</scope>
    <source>
        <strain evidence="4">B9</strain>
    </source>
</reference>
<evidence type="ECO:0000259" key="3">
    <source>
        <dbReference type="Pfam" id="PF03061"/>
    </source>
</evidence>
<dbReference type="SUPFAM" id="SSF54637">
    <property type="entry name" value="Thioesterase/thiol ester dehydrase-isomerase"/>
    <property type="match status" value="1"/>
</dbReference>
<dbReference type="Pfam" id="PF03061">
    <property type="entry name" value="4HBT"/>
    <property type="match status" value="1"/>
</dbReference>
<dbReference type="PANTHER" id="PTHR21660">
    <property type="entry name" value="THIOESTERASE SUPERFAMILY MEMBER-RELATED"/>
    <property type="match status" value="1"/>
</dbReference>
<organism evidence="4">
    <name type="scientific">Cupriavidus necator</name>
    <name type="common">Alcaligenes eutrophus</name>
    <name type="synonym">Ralstonia eutropha</name>
    <dbReference type="NCBI Taxonomy" id="106590"/>
    <lineage>
        <taxon>Bacteria</taxon>
        <taxon>Pseudomonadati</taxon>
        <taxon>Pseudomonadota</taxon>
        <taxon>Betaproteobacteria</taxon>
        <taxon>Burkholderiales</taxon>
        <taxon>Burkholderiaceae</taxon>
        <taxon>Cupriavidus</taxon>
    </lineage>
</organism>
<keyword evidence="2 4" id="KW-0378">Hydrolase</keyword>
<name>A0A1K0JIG2_CUPNE</name>
<dbReference type="CDD" id="cd03443">
    <property type="entry name" value="PaaI_thioesterase"/>
    <property type="match status" value="1"/>
</dbReference>
<protein>
    <submittedName>
        <fullName evidence="4">Putative enzyme</fullName>
        <ecNumber evidence="4">3.1.2.-</ecNumber>
    </submittedName>
</protein>
<evidence type="ECO:0000256" key="2">
    <source>
        <dbReference type="ARBA" id="ARBA00022801"/>
    </source>
</evidence>
<evidence type="ECO:0000256" key="1">
    <source>
        <dbReference type="ARBA" id="ARBA00008324"/>
    </source>
</evidence>
<dbReference type="PANTHER" id="PTHR21660:SF1">
    <property type="entry name" value="ACYL-COENZYME A THIOESTERASE 13"/>
    <property type="match status" value="1"/>
</dbReference>
<accession>A0A1K0JIG2</accession>
<evidence type="ECO:0000313" key="4">
    <source>
        <dbReference type="EMBL" id="SCU81464.1"/>
    </source>
</evidence>
<dbReference type="InterPro" id="IPR029069">
    <property type="entry name" value="HotDog_dom_sf"/>
</dbReference>
<dbReference type="EC" id="3.1.2.-" evidence="4"/>
<dbReference type="EMBL" id="FMSH01000344">
    <property type="protein sequence ID" value="SCU81464.1"/>
    <property type="molecule type" value="Genomic_DNA"/>
</dbReference>